<dbReference type="GO" id="GO:0003723">
    <property type="term" value="F:RNA binding"/>
    <property type="evidence" value="ECO:0007669"/>
    <property type="project" value="InterPro"/>
</dbReference>
<protein>
    <submittedName>
        <fullName evidence="1">RNA-binding protein</fullName>
    </submittedName>
</protein>
<dbReference type="Proteomes" id="UP000236654">
    <property type="component" value="Unassembled WGS sequence"/>
</dbReference>
<dbReference type="EMBL" id="PJNI01000005">
    <property type="protein sequence ID" value="PKR81186.1"/>
    <property type="molecule type" value="Genomic_DNA"/>
</dbReference>
<evidence type="ECO:0000313" key="2">
    <source>
        <dbReference type="Proteomes" id="UP000236654"/>
    </source>
</evidence>
<proteinExistence type="predicted"/>
<dbReference type="AlphaFoldDB" id="A0A2I0R3M5"/>
<dbReference type="Pfam" id="PF13275">
    <property type="entry name" value="S4_2"/>
    <property type="match status" value="1"/>
</dbReference>
<dbReference type="InterPro" id="IPR036986">
    <property type="entry name" value="S4_RNA-bd_sf"/>
</dbReference>
<name>A0A2I0R3M5_9FLAO</name>
<dbReference type="RefSeq" id="WP_101334146.1">
    <property type="nucleotide sequence ID" value="NZ_PJNI01000005.1"/>
</dbReference>
<dbReference type="OrthoDB" id="9811532at2"/>
<accession>A0A2I0R3M5</accession>
<sequence length="71" mass="7920">MEKVNFSLEGEYIELIQLLKTLGIAQTGGHAKMIVEDGVVVRAGEVEQRKRAKIRRGETIVIGQQIEIEIS</sequence>
<gene>
    <name evidence="1" type="ORF">CW751_06265</name>
</gene>
<organism evidence="1 2">
    <name type="scientific">Brumimicrobium salinarum</name>
    <dbReference type="NCBI Taxonomy" id="2058658"/>
    <lineage>
        <taxon>Bacteria</taxon>
        <taxon>Pseudomonadati</taxon>
        <taxon>Bacteroidota</taxon>
        <taxon>Flavobacteriia</taxon>
        <taxon>Flavobacteriales</taxon>
        <taxon>Crocinitomicaceae</taxon>
        <taxon>Brumimicrobium</taxon>
    </lineage>
</organism>
<keyword evidence="2" id="KW-1185">Reference proteome</keyword>
<comment type="caution">
    <text evidence="1">The sequence shown here is derived from an EMBL/GenBank/DDBJ whole genome shotgun (WGS) entry which is preliminary data.</text>
</comment>
<dbReference type="SUPFAM" id="SSF55174">
    <property type="entry name" value="Alpha-L RNA-binding motif"/>
    <property type="match status" value="1"/>
</dbReference>
<reference evidence="1 2" key="1">
    <citation type="submission" date="2017-12" db="EMBL/GenBank/DDBJ databases">
        <title>The draft genome sequence of Brumimicrobium saltpan LHR20.</title>
        <authorList>
            <person name="Do Z.-J."/>
            <person name="Luo H.-R."/>
        </authorList>
    </citation>
    <scope>NUCLEOTIDE SEQUENCE [LARGE SCALE GENOMIC DNA]</scope>
    <source>
        <strain evidence="1 2">LHR20</strain>
    </source>
</reference>
<dbReference type="Gene3D" id="3.10.290.10">
    <property type="entry name" value="RNA-binding S4 domain"/>
    <property type="match status" value="1"/>
</dbReference>
<evidence type="ECO:0000313" key="1">
    <source>
        <dbReference type="EMBL" id="PKR81186.1"/>
    </source>
</evidence>